<dbReference type="PANTHER" id="PTHR12151:SF25">
    <property type="entry name" value="LINALOOL DEHYDRATASE_ISOMERASE DOMAIN-CONTAINING PROTEIN"/>
    <property type="match status" value="1"/>
</dbReference>
<evidence type="ECO:0000256" key="3">
    <source>
        <dbReference type="PIRSR" id="PIRSR603782-1"/>
    </source>
</evidence>
<dbReference type="SUPFAM" id="SSF52833">
    <property type="entry name" value="Thioredoxin-like"/>
    <property type="match status" value="1"/>
</dbReference>
<keyword evidence="4" id="KW-0732">Signal</keyword>
<dbReference type="CDD" id="cd02968">
    <property type="entry name" value="SCO"/>
    <property type="match status" value="1"/>
</dbReference>
<accession>A0A1H3AKS6</accession>
<dbReference type="GO" id="GO:0046872">
    <property type="term" value="F:metal ion binding"/>
    <property type="evidence" value="ECO:0007669"/>
    <property type="project" value="UniProtKB-KW"/>
</dbReference>
<dbReference type="EMBL" id="FNMZ01000004">
    <property type="protein sequence ID" value="SDX29774.1"/>
    <property type="molecule type" value="Genomic_DNA"/>
</dbReference>
<dbReference type="InterPro" id="IPR036249">
    <property type="entry name" value="Thioredoxin-like_sf"/>
</dbReference>
<evidence type="ECO:0000259" key="5">
    <source>
        <dbReference type="PROSITE" id="PS51352"/>
    </source>
</evidence>
<dbReference type="Proteomes" id="UP000199118">
    <property type="component" value="Unassembled WGS sequence"/>
</dbReference>
<protein>
    <submittedName>
        <fullName evidence="6">Cytochrome oxidase Cu insertion factor, SCO1/SenC/PrrC family</fullName>
    </submittedName>
</protein>
<gene>
    <name evidence="6" type="ORF">SAMN05444336_104212</name>
</gene>
<dbReference type="InterPro" id="IPR003782">
    <property type="entry name" value="SCO1/SenC"/>
</dbReference>
<feature type="chain" id="PRO_5011730817" evidence="4">
    <location>
        <begin position="43"/>
        <end position="249"/>
    </location>
</feature>
<organism evidence="6 7">
    <name type="scientific">Albimonas donghaensis</name>
    <dbReference type="NCBI Taxonomy" id="356660"/>
    <lineage>
        <taxon>Bacteria</taxon>
        <taxon>Pseudomonadati</taxon>
        <taxon>Pseudomonadota</taxon>
        <taxon>Alphaproteobacteria</taxon>
        <taxon>Rhodobacterales</taxon>
        <taxon>Paracoccaceae</taxon>
        <taxon>Albimonas</taxon>
    </lineage>
</organism>
<evidence type="ECO:0000256" key="4">
    <source>
        <dbReference type="SAM" id="SignalP"/>
    </source>
</evidence>
<dbReference type="AlphaFoldDB" id="A0A1H3AKS6"/>
<feature type="domain" description="Thioredoxin" evidence="5">
    <location>
        <begin position="88"/>
        <end position="249"/>
    </location>
</feature>
<dbReference type="PROSITE" id="PS51352">
    <property type="entry name" value="THIOREDOXIN_2"/>
    <property type="match status" value="1"/>
</dbReference>
<feature type="signal peptide" evidence="4">
    <location>
        <begin position="1"/>
        <end position="42"/>
    </location>
</feature>
<evidence type="ECO:0000313" key="6">
    <source>
        <dbReference type="EMBL" id="SDX29774.1"/>
    </source>
</evidence>
<dbReference type="InterPro" id="IPR013766">
    <property type="entry name" value="Thioredoxin_domain"/>
</dbReference>
<reference evidence="6 7" key="1">
    <citation type="submission" date="2016-10" db="EMBL/GenBank/DDBJ databases">
        <authorList>
            <person name="de Groot N.N."/>
        </authorList>
    </citation>
    <scope>NUCLEOTIDE SEQUENCE [LARGE SCALE GENOMIC DNA]</scope>
    <source>
        <strain evidence="6 7">DSM 17890</strain>
    </source>
</reference>
<name>A0A1H3AKS6_9RHOB</name>
<dbReference type="Pfam" id="PF02630">
    <property type="entry name" value="SCO1-SenC"/>
    <property type="match status" value="1"/>
</dbReference>
<keyword evidence="3" id="KW-0479">Metal-binding</keyword>
<dbReference type="OrthoDB" id="9790194at2"/>
<evidence type="ECO:0000256" key="2">
    <source>
        <dbReference type="ARBA" id="ARBA00023008"/>
    </source>
</evidence>
<dbReference type="Gene3D" id="3.40.30.10">
    <property type="entry name" value="Glutaredoxin"/>
    <property type="match status" value="1"/>
</dbReference>
<dbReference type="RefSeq" id="WP_092682496.1">
    <property type="nucleotide sequence ID" value="NZ_FNMZ01000004.1"/>
</dbReference>
<dbReference type="STRING" id="356660.SAMN05444336_104212"/>
<comment type="similarity">
    <text evidence="1">Belongs to the SCO1/2 family.</text>
</comment>
<sequence>MPFARPCPPPRRSGRAAIARAGRLALSLTLALAGAALSPALAASPRPAPPAEAPRFTAAEAAAQRDALRARGEASLAEARADLPADAPPPPAMAPDFLLTNQTGAPVGRDALAGRPWLLFFGYIVDQSLCSASLPRIAGAVNILEDAGVEVTPVIASIDPAQDRPGPMGPALARWHSRMEGLTGEAEALADLRRAFGVELEQVGVLPDGAPIWIHGGLLYLVGADGRVLAALPPLMEPRRLAEVVAHLL</sequence>
<evidence type="ECO:0000256" key="1">
    <source>
        <dbReference type="ARBA" id="ARBA00010996"/>
    </source>
</evidence>
<keyword evidence="2 3" id="KW-0186">Copper</keyword>
<keyword evidence="7" id="KW-1185">Reference proteome</keyword>
<evidence type="ECO:0000313" key="7">
    <source>
        <dbReference type="Proteomes" id="UP000199118"/>
    </source>
</evidence>
<feature type="binding site" evidence="3">
    <location>
        <position position="215"/>
    </location>
    <ligand>
        <name>Cu cation</name>
        <dbReference type="ChEBI" id="CHEBI:23378"/>
    </ligand>
</feature>
<proteinExistence type="inferred from homology"/>
<feature type="binding site" evidence="3">
    <location>
        <position position="130"/>
    </location>
    <ligand>
        <name>Cu cation</name>
        <dbReference type="ChEBI" id="CHEBI:23378"/>
    </ligand>
</feature>
<dbReference type="PANTHER" id="PTHR12151">
    <property type="entry name" value="ELECTRON TRANSPORT PROTIN SCO1/SENC FAMILY MEMBER"/>
    <property type="match status" value="1"/>
</dbReference>